<dbReference type="Pfam" id="PF00892">
    <property type="entry name" value="EamA"/>
    <property type="match status" value="1"/>
</dbReference>
<feature type="transmembrane region" description="Helical" evidence="1">
    <location>
        <begin position="91"/>
        <end position="111"/>
    </location>
</feature>
<dbReference type="GO" id="GO:0016020">
    <property type="term" value="C:membrane"/>
    <property type="evidence" value="ECO:0007669"/>
    <property type="project" value="InterPro"/>
</dbReference>
<feature type="transmembrane region" description="Helical" evidence="1">
    <location>
        <begin position="259"/>
        <end position="280"/>
    </location>
</feature>
<gene>
    <name evidence="3" type="ORF">CK625_13105</name>
</gene>
<protein>
    <submittedName>
        <fullName evidence="3">EamA family transporter</fullName>
    </submittedName>
</protein>
<feature type="transmembrane region" description="Helical" evidence="1">
    <location>
        <begin position="148"/>
        <end position="168"/>
    </location>
</feature>
<feature type="transmembrane region" description="Helical" evidence="1">
    <location>
        <begin position="57"/>
        <end position="79"/>
    </location>
</feature>
<keyword evidence="1" id="KW-1133">Transmembrane helix</keyword>
<comment type="caution">
    <text evidence="3">The sequence shown here is derived from an EMBL/GenBank/DDBJ whole genome shotgun (WGS) entry which is preliminary data.</text>
</comment>
<feature type="transmembrane region" description="Helical" evidence="1">
    <location>
        <begin position="180"/>
        <end position="199"/>
    </location>
</feature>
<evidence type="ECO:0000259" key="2">
    <source>
        <dbReference type="Pfam" id="PF00892"/>
    </source>
</evidence>
<dbReference type="EMBL" id="NSJB01000016">
    <property type="protein sequence ID" value="PAT34225.1"/>
    <property type="molecule type" value="Genomic_DNA"/>
</dbReference>
<feature type="transmembrane region" description="Helical" evidence="1">
    <location>
        <begin position="31"/>
        <end position="51"/>
    </location>
</feature>
<evidence type="ECO:0000313" key="3">
    <source>
        <dbReference type="EMBL" id="PAT34225.1"/>
    </source>
</evidence>
<dbReference type="InterPro" id="IPR000620">
    <property type="entry name" value="EamA_dom"/>
</dbReference>
<feature type="transmembrane region" description="Helical" evidence="1">
    <location>
        <begin position="220"/>
        <end position="239"/>
    </location>
</feature>
<dbReference type="RefSeq" id="WP_095540773.1">
    <property type="nucleotide sequence ID" value="NZ_NSJB01000016.1"/>
</dbReference>
<accession>A0A2A2A6T3</accession>
<feature type="domain" description="EamA" evidence="2">
    <location>
        <begin position="29"/>
        <end position="139"/>
    </location>
</feature>
<proteinExistence type="predicted"/>
<name>A0A2A2A6T3_9BURK</name>
<keyword evidence="1" id="KW-0472">Membrane</keyword>
<feature type="transmembrane region" description="Helical" evidence="1">
    <location>
        <begin position="287"/>
        <end position="308"/>
    </location>
</feature>
<keyword evidence="4" id="KW-1185">Reference proteome</keyword>
<dbReference type="AlphaFoldDB" id="A0A2A2A6T3"/>
<feature type="transmembrane region" description="Helical" evidence="1">
    <location>
        <begin position="320"/>
        <end position="337"/>
    </location>
</feature>
<feature type="transmembrane region" description="Helical" evidence="1">
    <location>
        <begin position="117"/>
        <end position="136"/>
    </location>
</feature>
<keyword evidence="1" id="KW-0812">Transmembrane</keyword>
<reference evidence="3 4" key="1">
    <citation type="submission" date="2017-08" db="EMBL/GenBank/DDBJ databases">
        <title>WGS of Clinical strains of the CDC Group NO-1 linked to zoonotic infections in humans.</title>
        <authorList>
            <person name="Bernier A.-M."/>
            <person name="Bernard K."/>
        </authorList>
    </citation>
    <scope>NUCLEOTIDE SEQUENCE [LARGE SCALE GENOMIC DNA]</scope>
    <source>
        <strain evidence="3 4">NML00-0135</strain>
    </source>
</reference>
<dbReference type="Proteomes" id="UP000218054">
    <property type="component" value="Unassembled WGS sequence"/>
</dbReference>
<evidence type="ECO:0000256" key="1">
    <source>
        <dbReference type="SAM" id="Phobius"/>
    </source>
</evidence>
<evidence type="ECO:0000313" key="4">
    <source>
        <dbReference type="Proteomes" id="UP000218054"/>
    </source>
</evidence>
<organism evidence="3 4">
    <name type="scientific">Vandammella animalimorsus</name>
    <dbReference type="NCBI Taxonomy" id="2029117"/>
    <lineage>
        <taxon>Bacteria</taxon>
        <taxon>Pseudomonadati</taxon>
        <taxon>Pseudomonadota</taxon>
        <taxon>Betaproteobacteria</taxon>
        <taxon>Burkholderiales</taxon>
        <taxon>Comamonadaceae</taxon>
        <taxon>Vandammella</taxon>
    </lineage>
</organism>
<sequence length="345" mass="36837">MSPPSPASHAPAPPAAAQPCTAPPSQVTAGVVNALVAGAFWGLIFLIPLLLPDFNAWQLSAARYLVYGCVAVLLLAPRWPRLRGRLGRQELLGLLGLSMLGNIVYYVLLVWGVQWAGAAPTTLIIGLIPVLVTLFGTSRQGAIGLRPLLAPLALCLLGTSLVAAQSLLQGSPATATLSTGQRALGLLAASGALLSWSAYSIYNSHWLRRRPDISPWDWSLLTGLATGLLSLGLAVPAFLAPWLAPAAGSDAAHTPAQWLYFWLLTGTLAILASVVGNNFWNRASRQLPLTMIGQMIVFETVFGLVYGFLYDWRLPSTLEWLAMTALIAGVLWCARVHQRQHRGAA</sequence>